<dbReference type="InterPro" id="IPR013728">
    <property type="entry name" value="BT_3987-like_N"/>
</dbReference>
<keyword evidence="2" id="KW-0732">Signal</keyword>
<name>A0A9X2A3M9_9FLAO</name>
<dbReference type="Gene3D" id="2.40.128.420">
    <property type="match status" value="1"/>
</dbReference>
<gene>
    <name evidence="5" type="ORF">L1967_15560</name>
</gene>
<feature type="signal peptide" evidence="2">
    <location>
        <begin position="1"/>
        <end position="22"/>
    </location>
</feature>
<dbReference type="Pfam" id="PF18620">
    <property type="entry name" value="DUF5627"/>
    <property type="match status" value="1"/>
</dbReference>
<dbReference type="RefSeq" id="WP_249602424.1">
    <property type="nucleotide sequence ID" value="NZ_JAKHSK010000025.1"/>
</dbReference>
<proteinExistence type="predicted"/>
<dbReference type="Proteomes" id="UP001139521">
    <property type="component" value="Unassembled WGS sequence"/>
</dbReference>
<accession>A0A9X2A3M9</accession>
<dbReference type="EMBL" id="JAKHSK010000025">
    <property type="protein sequence ID" value="MCL6219709.1"/>
    <property type="molecule type" value="Genomic_DNA"/>
</dbReference>
<protein>
    <submittedName>
        <fullName evidence="5">DUF5627 domain-containing protein</fullName>
    </submittedName>
</protein>
<dbReference type="PROSITE" id="PS51257">
    <property type="entry name" value="PROKAR_LIPOPROTEIN"/>
    <property type="match status" value="1"/>
</dbReference>
<feature type="domain" description="DUF5627" evidence="4">
    <location>
        <begin position="196"/>
        <end position="333"/>
    </location>
</feature>
<dbReference type="Gene3D" id="2.60.40.1740">
    <property type="entry name" value="hypothetical protein (bacova_03559)"/>
    <property type="match status" value="1"/>
</dbReference>
<reference evidence="5" key="1">
    <citation type="submission" date="2022-01" db="EMBL/GenBank/DDBJ databases">
        <title>Genome sequencing of Zunongwangia sp. M21534 genome.</title>
        <authorList>
            <person name="Chen Y."/>
            <person name="Dong C."/>
            <person name="Shao Z."/>
        </authorList>
    </citation>
    <scope>NUCLEOTIDE SEQUENCE</scope>
    <source>
        <strain evidence="5">MCCC M21534</strain>
    </source>
</reference>
<sequence>MKNKILILLFLSVALLSSCENGDWDFPDYEYQAVYFAYQYPVRTITLGEDIFDTTLDNEGKCVIIATIGGLYENKQNVTIDFQVDNSMVDGLVFEGAGNKVLPLPSSHYTLGSDDIVIPKGELTGGVEVQLTDAFFNDPKSLENNYVIPVRMLNATVVDSILSGEPQVATPRRGVETDWATLPKDFIFYAVKYINTWEGFYLRRGEDVITGKNGNTGLNRTEVRREESVVDDEVVLLDSQSRWQVNFPLSLQDIDGNDLNIVLLLNFDEEGNVNVSSSNPSEYTATGSGSFVKDGEKNSWGSQDRDALYISYEIETEDLNIRTEDTLVMRNRGVAMETFKPVLE</sequence>
<organism evidence="5 6">
    <name type="scientific">Zunongwangia pacifica</name>
    <dbReference type="NCBI Taxonomy" id="2911062"/>
    <lineage>
        <taxon>Bacteria</taxon>
        <taxon>Pseudomonadati</taxon>
        <taxon>Bacteroidota</taxon>
        <taxon>Flavobacteriia</taxon>
        <taxon>Flavobacteriales</taxon>
        <taxon>Flavobacteriaceae</taxon>
        <taxon>Zunongwangia</taxon>
    </lineage>
</organism>
<dbReference type="AlphaFoldDB" id="A0A9X2A3M9"/>
<keyword evidence="6" id="KW-1185">Reference proteome</keyword>
<feature type="domain" description="BT-3987-like N-terminal" evidence="3">
    <location>
        <begin position="30"/>
        <end position="156"/>
    </location>
</feature>
<dbReference type="InterPro" id="IPR040580">
    <property type="entry name" value="DUF5627"/>
</dbReference>
<feature type="region of interest" description="Disordered" evidence="1">
    <location>
        <begin position="276"/>
        <end position="299"/>
    </location>
</feature>
<evidence type="ECO:0000259" key="4">
    <source>
        <dbReference type="Pfam" id="PF18620"/>
    </source>
</evidence>
<dbReference type="Pfam" id="PF08522">
    <property type="entry name" value="BT_3987-like_N"/>
    <property type="match status" value="1"/>
</dbReference>
<evidence type="ECO:0000259" key="3">
    <source>
        <dbReference type="Pfam" id="PF08522"/>
    </source>
</evidence>
<feature type="compositionally biased region" description="Polar residues" evidence="1">
    <location>
        <begin position="276"/>
        <end position="289"/>
    </location>
</feature>
<evidence type="ECO:0000256" key="2">
    <source>
        <dbReference type="SAM" id="SignalP"/>
    </source>
</evidence>
<evidence type="ECO:0000313" key="5">
    <source>
        <dbReference type="EMBL" id="MCL6219709.1"/>
    </source>
</evidence>
<evidence type="ECO:0000256" key="1">
    <source>
        <dbReference type="SAM" id="MobiDB-lite"/>
    </source>
</evidence>
<evidence type="ECO:0000313" key="6">
    <source>
        <dbReference type="Proteomes" id="UP001139521"/>
    </source>
</evidence>
<feature type="chain" id="PRO_5040942359" evidence="2">
    <location>
        <begin position="23"/>
        <end position="344"/>
    </location>
</feature>
<comment type="caution">
    <text evidence="5">The sequence shown here is derived from an EMBL/GenBank/DDBJ whole genome shotgun (WGS) entry which is preliminary data.</text>
</comment>